<dbReference type="OrthoDB" id="2735991at2"/>
<dbReference type="EMBL" id="VFJB01000009">
    <property type="protein sequence ID" value="KAA0257186.1"/>
    <property type="molecule type" value="Genomic_DNA"/>
</dbReference>
<dbReference type="GO" id="GO:0003677">
    <property type="term" value="F:DNA binding"/>
    <property type="evidence" value="ECO:0007669"/>
    <property type="project" value="UniProtKB-KW"/>
</dbReference>
<protein>
    <submittedName>
        <fullName evidence="3">Helix-turn-helix domain-containing protein</fullName>
    </submittedName>
</protein>
<dbReference type="GO" id="GO:0005829">
    <property type="term" value="C:cytosol"/>
    <property type="evidence" value="ECO:0007669"/>
    <property type="project" value="TreeGrafter"/>
</dbReference>
<dbReference type="InterPro" id="IPR001387">
    <property type="entry name" value="Cro/C1-type_HTH"/>
</dbReference>
<dbReference type="PANTHER" id="PTHR46797">
    <property type="entry name" value="HTH-TYPE TRANSCRIPTIONAL REGULATOR"/>
    <property type="match status" value="1"/>
</dbReference>
<dbReference type="SMART" id="SM00530">
    <property type="entry name" value="HTH_XRE"/>
    <property type="match status" value="1"/>
</dbReference>
<reference evidence="3 4" key="1">
    <citation type="submission" date="2019-06" db="EMBL/GenBank/DDBJ databases">
        <title>Genomic insights into carbon and energy metabolism of Deferribacter autotrophicus revealed new metabolic traits in the phylum Deferribacteres.</title>
        <authorList>
            <person name="Slobodkin A.I."/>
            <person name="Slobodkina G.B."/>
            <person name="Allioux M."/>
            <person name="Alain K."/>
            <person name="Jebbar M."/>
            <person name="Shadrin V."/>
            <person name="Kublanov I.V."/>
            <person name="Toshchakov S.V."/>
            <person name="Bonch-Osmolovskaya E.A."/>
        </authorList>
    </citation>
    <scope>NUCLEOTIDE SEQUENCE [LARGE SCALE GENOMIC DNA]</scope>
    <source>
        <strain evidence="3 4">SL50</strain>
    </source>
</reference>
<dbReference type="CDD" id="cd00093">
    <property type="entry name" value="HTH_XRE"/>
    <property type="match status" value="1"/>
</dbReference>
<comment type="caution">
    <text evidence="3">The sequence shown here is derived from an EMBL/GenBank/DDBJ whole genome shotgun (WGS) entry which is preliminary data.</text>
</comment>
<dbReference type="InterPro" id="IPR010982">
    <property type="entry name" value="Lambda_DNA-bd_dom_sf"/>
</dbReference>
<dbReference type="PANTHER" id="PTHR46797:SF1">
    <property type="entry name" value="METHYLPHOSPHONATE SYNTHASE"/>
    <property type="match status" value="1"/>
</dbReference>
<name>A0A5A8F1F9_9BACT</name>
<organism evidence="3 4">
    <name type="scientific">Deferribacter autotrophicus</name>
    <dbReference type="NCBI Taxonomy" id="500465"/>
    <lineage>
        <taxon>Bacteria</taxon>
        <taxon>Pseudomonadati</taxon>
        <taxon>Deferribacterota</taxon>
        <taxon>Deferribacteres</taxon>
        <taxon>Deferribacterales</taxon>
        <taxon>Deferribacteraceae</taxon>
        <taxon>Deferribacter</taxon>
    </lineage>
</organism>
<dbReference type="Gene3D" id="1.10.260.40">
    <property type="entry name" value="lambda repressor-like DNA-binding domains"/>
    <property type="match status" value="1"/>
</dbReference>
<evidence type="ECO:0000259" key="2">
    <source>
        <dbReference type="PROSITE" id="PS50943"/>
    </source>
</evidence>
<dbReference type="RefSeq" id="WP_149267327.1">
    <property type="nucleotide sequence ID" value="NZ_VFJB01000009.1"/>
</dbReference>
<proteinExistence type="predicted"/>
<dbReference type="Pfam" id="PF12844">
    <property type="entry name" value="HTH_19"/>
    <property type="match status" value="1"/>
</dbReference>
<evidence type="ECO:0000256" key="1">
    <source>
        <dbReference type="ARBA" id="ARBA00023125"/>
    </source>
</evidence>
<gene>
    <name evidence="3" type="ORF">FHQ18_11520</name>
</gene>
<dbReference type="SUPFAM" id="SSF47413">
    <property type="entry name" value="lambda repressor-like DNA-binding domains"/>
    <property type="match status" value="1"/>
</dbReference>
<dbReference type="Proteomes" id="UP000322876">
    <property type="component" value="Unassembled WGS sequence"/>
</dbReference>
<dbReference type="AlphaFoldDB" id="A0A5A8F1F9"/>
<dbReference type="InterPro" id="IPR050807">
    <property type="entry name" value="TransReg_Diox_bact_type"/>
</dbReference>
<sequence>MNIEICKRIKQIRKDLNVSQKEFAATIGISQGHLSKIERGEHSPDKPIIMSIAYSYGINPDWLLTGEGEMFRTNDSKNINSGNIINGSNFIIGSNNTGFREKEITDIEKDLIESFRKLPKKKQQYFYHKIKAEALETELKED</sequence>
<dbReference type="GO" id="GO:0003700">
    <property type="term" value="F:DNA-binding transcription factor activity"/>
    <property type="evidence" value="ECO:0007669"/>
    <property type="project" value="TreeGrafter"/>
</dbReference>
<keyword evidence="1" id="KW-0238">DNA-binding</keyword>
<evidence type="ECO:0000313" key="3">
    <source>
        <dbReference type="EMBL" id="KAA0257186.1"/>
    </source>
</evidence>
<dbReference type="PROSITE" id="PS50943">
    <property type="entry name" value="HTH_CROC1"/>
    <property type="match status" value="1"/>
</dbReference>
<keyword evidence="4" id="KW-1185">Reference proteome</keyword>
<evidence type="ECO:0000313" key="4">
    <source>
        <dbReference type="Proteomes" id="UP000322876"/>
    </source>
</evidence>
<accession>A0A5A8F1F9</accession>
<feature type="domain" description="HTH cro/C1-type" evidence="2">
    <location>
        <begin position="9"/>
        <end position="63"/>
    </location>
</feature>